<dbReference type="AlphaFoldDB" id="A0A125T2F6"/>
<proteinExistence type="predicted"/>
<name>A0A125T2F6_9SPHI</name>
<reference evidence="1 2" key="1">
    <citation type="submission" date="2015-12" db="EMBL/GenBank/DDBJ databases">
        <title>Genome sequence of Mucilaginibacter gotjawali.</title>
        <authorList>
            <person name="Lee J.S."/>
            <person name="Lee K.C."/>
            <person name="Kim K.K."/>
            <person name="Lee B.W."/>
        </authorList>
    </citation>
    <scope>NUCLEOTIDE SEQUENCE [LARGE SCALE GENOMIC DNA]</scope>
    <source>
        <strain evidence="1 2">SA3-7</strain>
    </source>
</reference>
<evidence type="ECO:0000313" key="2">
    <source>
        <dbReference type="Proteomes" id="UP000218263"/>
    </source>
</evidence>
<gene>
    <name evidence="1" type="ORF">MgSA37_01148</name>
</gene>
<dbReference type="KEGG" id="mgot:MgSA37_01148"/>
<keyword evidence="2" id="KW-1185">Reference proteome</keyword>
<organism evidence="1 2">
    <name type="scientific">Mucilaginibacter gotjawali</name>
    <dbReference type="NCBI Taxonomy" id="1550579"/>
    <lineage>
        <taxon>Bacteria</taxon>
        <taxon>Pseudomonadati</taxon>
        <taxon>Bacteroidota</taxon>
        <taxon>Sphingobacteriia</taxon>
        <taxon>Sphingobacteriales</taxon>
        <taxon>Sphingobacteriaceae</taxon>
        <taxon>Mucilaginibacter</taxon>
    </lineage>
</organism>
<dbReference type="RefSeq" id="WP_096350240.1">
    <property type="nucleotide sequence ID" value="NZ_AP017313.1"/>
</dbReference>
<dbReference type="Proteomes" id="UP000218263">
    <property type="component" value="Chromosome"/>
</dbReference>
<dbReference type="EMBL" id="AP017313">
    <property type="protein sequence ID" value="BAU52981.1"/>
    <property type="molecule type" value="Genomic_DNA"/>
</dbReference>
<accession>A0A125T2F6</accession>
<sequence>MNNTQLLQLLQLLKTDIINSLQAAGSSATGQTAKQLTITQQDNSVQLNLPNYMRLLETGRGPTGPNAVPGDPPMIQRIQQWCREKGIPDKAAWAIKKSIDKKGFKGKPGILSEPLGDDNINNHLNPILEAIATEISKQITDLIV</sequence>
<dbReference type="OrthoDB" id="798095at2"/>
<protein>
    <submittedName>
        <fullName evidence="1">Uncharacterized protein</fullName>
    </submittedName>
</protein>
<evidence type="ECO:0000313" key="1">
    <source>
        <dbReference type="EMBL" id="BAU52981.1"/>
    </source>
</evidence>